<dbReference type="EMBL" id="JBHSAY010000009">
    <property type="protein sequence ID" value="MFC4132240.1"/>
    <property type="molecule type" value="Genomic_DNA"/>
</dbReference>
<dbReference type="Pfam" id="PF01370">
    <property type="entry name" value="Epimerase"/>
    <property type="match status" value="1"/>
</dbReference>
<dbReference type="PANTHER" id="PTHR43000">
    <property type="entry name" value="DTDP-D-GLUCOSE 4,6-DEHYDRATASE-RELATED"/>
    <property type="match status" value="1"/>
</dbReference>
<dbReference type="InterPro" id="IPR036291">
    <property type="entry name" value="NAD(P)-bd_dom_sf"/>
</dbReference>
<comment type="similarity">
    <text evidence="1">Belongs to the NAD(P)-dependent epimerase/dehydratase family.</text>
</comment>
<evidence type="ECO:0000313" key="4">
    <source>
        <dbReference type="Proteomes" id="UP001595816"/>
    </source>
</evidence>
<organism evidence="3 4">
    <name type="scientific">Hamadaea flava</name>
    <dbReference type="NCBI Taxonomy" id="1742688"/>
    <lineage>
        <taxon>Bacteria</taxon>
        <taxon>Bacillati</taxon>
        <taxon>Actinomycetota</taxon>
        <taxon>Actinomycetes</taxon>
        <taxon>Micromonosporales</taxon>
        <taxon>Micromonosporaceae</taxon>
        <taxon>Hamadaea</taxon>
    </lineage>
</organism>
<proteinExistence type="inferred from homology"/>
<evidence type="ECO:0000313" key="3">
    <source>
        <dbReference type="EMBL" id="MFC4132240.1"/>
    </source>
</evidence>
<evidence type="ECO:0000256" key="1">
    <source>
        <dbReference type="ARBA" id="ARBA00007637"/>
    </source>
</evidence>
<dbReference type="SUPFAM" id="SSF51735">
    <property type="entry name" value="NAD(P)-binding Rossmann-fold domains"/>
    <property type="match status" value="1"/>
</dbReference>
<dbReference type="Gene3D" id="3.40.50.720">
    <property type="entry name" value="NAD(P)-binding Rossmann-like Domain"/>
    <property type="match status" value="1"/>
</dbReference>
<reference evidence="4" key="1">
    <citation type="journal article" date="2019" name="Int. J. Syst. Evol. Microbiol.">
        <title>The Global Catalogue of Microorganisms (GCM) 10K type strain sequencing project: providing services to taxonomists for standard genome sequencing and annotation.</title>
        <authorList>
            <consortium name="The Broad Institute Genomics Platform"/>
            <consortium name="The Broad Institute Genome Sequencing Center for Infectious Disease"/>
            <person name="Wu L."/>
            <person name="Ma J."/>
        </authorList>
    </citation>
    <scope>NUCLEOTIDE SEQUENCE [LARGE SCALE GENOMIC DNA]</scope>
    <source>
        <strain evidence="4">CGMCC 4.7289</strain>
    </source>
</reference>
<dbReference type="RefSeq" id="WP_253753610.1">
    <property type="nucleotide sequence ID" value="NZ_JAMZDZ010000001.1"/>
</dbReference>
<protein>
    <submittedName>
        <fullName evidence="3">NAD-dependent epimerase/dehydratase family protein</fullName>
    </submittedName>
</protein>
<gene>
    <name evidence="3" type="ORF">ACFOZ4_16670</name>
</gene>
<keyword evidence="4" id="KW-1185">Reference proteome</keyword>
<name>A0ABV8LMQ0_9ACTN</name>
<comment type="caution">
    <text evidence="3">The sequence shown here is derived from an EMBL/GenBank/DDBJ whole genome shotgun (WGS) entry which is preliminary data.</text>
</comment>
<evidence type="ECO:0000259" key="2">
    <source>
        <dbReference type="Pfam" id="PF01370"/>
    </source>
</evidence>
<feature type="domain" description="NAD-dependent epimerase/dehydratase" evidence="2">
    <location>
        <begin position="4"/>
        <end position="225"/>
    </location>
</feature>
<dbReference type="Proteomes" id="UP001595816">
    <property type="component" value="Unassembled WGS sequence"/>
</dbReference>
<sequence>MNRILLLGASGFLGGHVHRALLDHPRLNDVSCPGRDRCDLITASVGDITRLLNDERPAAVVNCTGRLDGDLADLVLANTVVTAKLLDAIAVTNAPIRLVRLGSAGEYGPIPFHHSVTETHPAQPVGAYGLSHLTATHLVSMAAAAGRVDGVTLRVFNPIGTGSGDASLLGRATTQLRQAVSGGWTSMTFGPLSAYRDFVDARDVASAVVAALLAPRLPVRVLNVGSGRAVQTRAAVQTLARLAGFTGEIKETGASSARSAEVSWTCADISHAGSILDWRPAHDLDESLKALWAGSAGA</sequence>
<dbReference type="InterPro" id="IPR001509">
    <property type="entry name" value="Epimerase_deHydtase"/>
</dbReference>
<accession>A0ABV8LMQ0</accession>
<dbReference type="Gene3D" id="3.90.25.10">
    <property type="entry name" value="UDP-galactose 4-epimerase, domain 1"/>
    <property type="match status" value="1"/>
</dbReference>